<evidence type="ECO:0000256" key="10">
    <source>
        <dbReference type="ARBA" id="ARBA00023136"/>
    </source>
</evidence>
<evidence type="ECO:0000256" key="14">
    <source>
        <dbReference type="RuleBase" id="RU363109"/>
    </source>
</evidence>
<evidence type="ECO:0000256" key="6">
    <source>
        <dbReference type="ARBA" id="ARBA00022692"/>
    </source>
</evidence>
<evidence type="ECO:0000256" key="13">
    <source>
        <dbReference type="ARBA" id="ARBA00036671"/>
    </source>
</evidence>
<feature type="transmembrane region" description="Helical" evidence="14">
    <location>
        <begin position="190"/>
        <end position="213"/>
    </location>
</feature>
<dbReference type="AlphaFoldDB" id="A0A0T6AW94"/>
<dbReference type="Pfam" id="PF04387">
    <property type="entry name" value="PTPLA"/>
    <property type="match status" value="1"/>
</dbReference>
<feature type="transmembrane region" description="Helical" evidence="14">
    <location>
        <begin position="151"/>
        <end position="170"/>
    </location>
</feature>
<dbReference type="GO" id="GO:0102158">
    <property type="term" value="F:very-long-chain (3R)-3-hydroxyacyl-CoA dehydratase activity"/>
    <property type="evidence" value="ECO:0007669"/>
    <property type="project" value="UniProtKB-EC"/>
</dbReference>
<reference evidence="15 16" key="1">
    <citation type="submission" date="2015-09" db="EMBL/GenBank/DDBJ databases">
        <title>Draft genome of the scarab beetle Oryctes borbonicus.</title>
        <authorList>
            <person name="Meyer J.M."/>
            <person name="Markov G.V."/>
            <person name="Baskaran P."/>
            <person name="Herrmann M."/>
            <person name="Sommer R.J."/>
            <person name="Roedelsperger C."/>
        </authorList>
    </citation>
    <scope>NUCLEOTIDE SEQUENCE [LARGE SCALE GENOMIC DNA]</scope>
    <source>
        <strain evidence="15">OB123</strain>
        <tissue evidence="15">Whole animal</tissue>
    </source>
</reference>
<accession>A0A0T6AW94</accession>
<comment type="subcellular location">
    <subcellularLocation>
        <location evidence="14">Endoplasmic reticulum membrane</location>
        <topology evidence="14">Multi-pass membrane protein</topology>
    </subcellularLocation>
    <subcellularLocation>
        <location evidence="1">Membrane</location>
        <topology evidence="1">Multi-pass membrane protein</topology>
    </subcellularLocation>
</comment>
<evidence type="ECO:0000256" key="9">
    <source>
        <dbReference type="ARBA" id="ARBA00023098"/>
    </source>
</evidence>
<keyword evidence="12 14" id="KW-0456">Lyase</keyword>
<evidence type="ECO:0000256" key="2">
    <source>
        <dbReference type="ARBA" id="ARBA00005194"/>
    </source>
</evidence>
<keyword evidence="10 14" id="KW-0472">Membrane</keyword>
<keyword evidence="16" id="KW-1185">Reference proteome</keyword>
<dbReference type="GO" id="GO:0030497">
    <property type="term" value="P:fatty acid elongation"/>
    <property type="evidence" value="ECO:0007669"/>
    <property type="project" value="TreeGrafter"/>
</dbReference>
<feature type="transmembrane region" description="Helical" evidence="14">
    <location>
        <begin position="110"/>
        <end position="130"/>
    </location>
</feature>
<dbReference type="PANTHER" id="PTHR11035">
    <property type="entry name" value="VERY-LONG-CHAIN (3R)-3-HYDROXYACYL-COA DEHYDRATASE"/>
    <property type="match status" value="1"/>
</dbReference>
<evidence type="ECO:0000256" key="12">
    <source>
        <dbReference type="ARBA" id="ARBA00023239"/>
    </source>
</evidence>
<feature type="transmembrane region" description="Helical" evidence="14">
    <location>
        <begin position="21"/>
        <end position="40"/>
    </location>
</feature>
<evidence type="ECO:0000256" key="4">
    <source>
        <dbReference type="ARBA" id="ARBA00013122"/>
    </source>
</evidence>
<dbReference type="UniPathway" id="UPA00094"/>
<protein>
    <recommendedName>
        <fullName evidence="4 14">Very-long-chain (3R)-3-hydroxyacyl-CoA dehydratase</fullName>
        <ecNumber evidence="4 14">4.2.1.134</ecNumber>
    </recommendedName>
</protein>
<keyword evidence="8 14" id="KW-1133">Transmembrane helix</keyword>
<comment type="pathway">
    <text evidence="2 14">Lipid metabolism; fatty acid biosynthesis.</text>
</comment>
<keyword evidence="11 14" id="KW-0275">Fatty acid biosynthesis</keyword>
<evidence type="ECO:0000256" key="3">
    <source>
        <dbReference type="ARBA" id="ARBA00007811"/>
    </source>
</evidence>
<proteinExistence type="inferred from homology"/>
<name>A0A0T6AW94_9SCAR</name>
<sequence length="232" mass="27800">MVNIHEYFSDDQRRESFKKRYLLFYNSIQTLGWGFILYRVLNYYISRPQESLYDIVKCPLITFQCLAFLEYYHAKYKLTKSNPLVTFQQIYSRIMVVCAVLMAVENSRLSLGFPMIMFAWSITEIIRYMTYSFGIYGQAPFSLTWLRYTTFIPLYPLGVTGELLCMYAAIEDLKVSKQWSMELPNKYNVVFYYHHYLIFSMLLYIPYFPKLYLHMFSQRRKVLGLNTSAKEK</sequence>
<keyword evidence="6 14" id="KW-0812">Transmembrane</keyword>
<dbReference type="GO" id="GO:0005789">
    <property type="term" value="C:endoplasmic reticulum membrane"/>
    <property type="evidence" value="ECO:0007669"/>
    <property type="project" value="UniProtKB-SubCell"/>
</dbReference>
<keyword evidence="14" id="KW-0256">Endoplasmic reticulum</keyword>
<evidence type="ECO:0000256" key="1">
    <source>
        <dbReference type="ARBA" id="ARBA00004141"/>
    </source>
</evidence>
<comment type="caution">
    <text evidence="15">The sequence shown here is derived from an EMBL/GenBank/DDBJ whole genome shotgun (WGS) entry which is preliminary data.</text>
</comment>
<dbReference type="Proteomes" id="UP000051574">
    <property type="component" value="Unassembled WGS sequence"/>
</dbReference>
<comment type="catalytic activity">
    <reaction evidence="13 14">
        <text>a very-long-chain (3R)-3-hydroxyacyl-CoA = a very-long-chain (2E)-enoyl-CoA + H2O</text>
        <dbReference type="Rhea" id="RHEA:45812"/>
        <dbReference type="ChEBI" id="CHEBI:15377"/>
        <dbReference type="ChEBI" id="CHEBI:83728"/>
        <dbReference type="ChEBI" id="CHEBI:85440"/>
        <dbReference type="EC" id="4.2.1.134"/>
    </reaction>
</comment>
<comment type="function">
    <text evidence="14">Catalyzes the third of the four reactions of the long-chain fatty acids elongation cycle. This endoplasmic reticulum-bound enzymatic process, allows the addition of two carbons to the chain of long- and very long-chain fatty acids/VLCFAs per cycle. This enzyme catalyzes the dehydration of the 3-hydroxyacyl-CoA intermediate into trans-2,3-enoyl-CoA, within each cycle of fatty acid elongation. Thereby, it participates to the production of VLCFAs of different chain lengths that are involved in multiple biological processes as precursors of membrane lipids and lipid mediators.</text>
</comment>
<comment type="similarity">
    <text evidence="3 14">Belongs to the very long-chain fatty acids dehydratase HACD family.</text>
</comment>
<evidence type="ECO:0000256" key="11">
    <source>
        <dbReference type="ARBA" id="ARBA00023160"/>
    </source>
</evidence>
<evidence type="ECO:0000256" key="5">
    <source>
        <dbReference type="ARBA" id="ARBA00022516"/>
    </source>
</evidence>
<dbReference type="GO" id="GO:0042761">
    <property type="term" value="P:very long-chain fatty acid biosynthetic process"/>
    <property type="evidence" value="ECO:0007669"/>
    <property type="project" value="TreeGrafter"/>
</dbReference>
<dbReference type="OrthoDB" id="46988at2759"/>
<gene>
    <name evidence="15" type="ORF">AMK59_7271</name>
</gene>
<evidence type="ECO:0000313" key="15">
    <source>
        <dbReference type="EMBL" id="KRT79439.1"/>
    </source>
</evidence>
<keyword evidence="7 14" id="KW-0276">Fatty acid metabolism</keyword>
<dbReference type="InterPro" id="IPR007482">
    <property type="entry name" value="Tyr_Pase-like_PTPLA"/>
</dbReference>
<dbReference type="GO" id="GO:0030148">
    <property type="term" value="P:sphingolipid biosynthetic process"/>
    <property type="evidence" value="ECO:0007669"/>
    <property type="project" value="TreeGrafter"/>
</dbReference>
<dbReference type="EC" id="4.2.1.134" evidence="4 14"/>
<feature type="transmembrane region" description="Helical" evidence="14">
    <location>
        <begin position="84"/>
        <end position="104"/>
    </location>
</feature>
<keyword evidence="9 14" id="KW-0443">Lipid metabolism</keyword>
<dbReference type="EMBL" id="LJIG01022650">
    <property type="protein sequence ID" value="KRT79439.1"/>
    <property type="molecule type" value="Genomic_DNA"/>
</dbReference>
<dbReference type="PANTHER" id="PTHR11035:SF3">
    <property type="entry name" value="VERY-LONG-CHAIN (3R)-3-HYDROXYACYL-COA DEHYDRATASE"/>
    <property type="match status" value="1"/>
</dbReference>
<evidence type="ECO:0000256" key="7">
    <source>
        <dbReference type="ARBA" id="ARBA00022832"/>
    </source>
</evidence>
<evidence type="ECO:0000313" key="16">
    <source>
        <dbReference type="Proteomes" id="UP000051574"/>
    </source>
</evidence>
<feature type="non-terminal residue" evidence="15">
    <location>
        <position position="232"/>
    </location>
</feature>
<organism evidence="15 16">
    <name type="scientific">Oryctes borbonicus</name>
    <dbReference type="NCBI Taxonomy" id="1629725"/>
    <lineage>
        <taxon>Eukaryota</taxon>
        <taxon>Metazoa</taxon>
        <taxon>Ecdysozoa</taxon>
        <taxon>Arthropoda</taxon>
        <taxon>Hexapoda</taxon>
        <taxon>Insecta</taxon>
        <taxon>Pterygota</taxon>
        <taxon>Neoptera</taxon>
        <taxon>Endopterygota</taxon>
        <taxon>Coleoptera</taxon>
        <taxon>Polyphaga</taxon>
        <taxon>Scarabaeiformia</taxon>
        <taxon>Scarabaeidae</taxon>
        <taxon>Dynastinae</taxon>
        <taxon>Oryctes</taxon>
    </lineage>
</organism>
<evidence type="ECO:0000256" key="8">
    <source>
        <dbReference type="ARBA" id="ARBA00022989"/>
    </source>
</evidence>
<keyword evidence="5 14" id="KW-0444">Lipid biosynthesis</keyword>